<name>A0A512BBD3_9BACT</name>
<dbReference type="InterPro" id="IPR032710">
    <property type="entry name" value="NTF2-like_dom_sf"/>
</dbReference>
<keyword evidence="1" id="KW-0732">Signal</keyword>
<organism evidence="2 3">
    <name type="scientific">Segetibacter aerophilus</name>
    <dbReference type="NCBI Taxonomy" id="670293"/>
    <lineage>
        <taxon>Bacteria</taxon>
        <taxon>Pseudomonadati</taxon>
        <taxon>Bacteroidota</taxon>
        <taxon>Chitinophagia</taxon>
        <taxon>Chitinophagales</taxon>
        <taxon>Chitinophagaceae</taxon>
        <taxon>Segetibacter</taxon>
    </lineage>
</organism>
<feature type="chain" id="PRO_5021835601" description="DUF4440 domain-containing protein" evidence="1">
    <location>
        <begin position="23"/>
        <end position="175"/>
    </location>
</feature>
<proteinExistence type="predicted"/>
<reference evidence="2 3" key="1">
    <citation type="submission" date="2019-07" db="EMBL/GenBank/DDBJ databases">
        <title>Whole genome shotgun sequence of Segetibacter aerophilus NBRC 106135.</title>
        <authorList>
            <person name="Hosoyama A."/>
            <person name="Uohara A."/>
            <person name="Ohji S."/>
            <person name="Ichikawa N."/>
        </authorList>
    </citation>
    <scope>NUCLEOTIDE SEQUENCE [LARGE SCALE GENOMIC DNA]</scope>
    <source>
        <strain evidence="2 3">NBRC 106135</strain>
    </source>
</reference>
<dbReference type="Proteomes" id="UP000321513">
    <property type="component" value="Unassembled WGS sequence"/>
</dbReference>
<evidence type="ECO:0000256" key="1">
    <source>
        <dbReference type="SAM" id="SignalP"/>
    </source>
</evidence>
<dbReference type="InterPro" id="IPR011944">
    <property type="entry name" value="Steroid_delta5-4_isomerase"/>
</dbReference>
<evidence type="ECO:0000313" key="2">
    <source>
        <dbReference type="EMBL" id="GEO09240.1"/>
    </source>
</evidence>
<gene>
    <name evidence="2" type="ORF">SAE01_17360</name>
</gene>
<accession>A0A512BBD3</accession>
<evidence type="ECO:0000313" key="3">
    <source>
        <dbReference type="Proteomes" id="UP000321513"/>
    </source>
</evidence>
<dbReference type="Gene3D" id="3.10.450.50">
    <property type="match status" value="1"/>
</dbReference>
<comment type="caution">
    <text evidence="2">The sequence shown here is derived from an EMBL/GenBank/DDBJ whole genome shotgun (WGS) entry which is preliminary data.</text>
</comment>
<sequence>MKEMKQTILCCLLIASSFVASAQDRAKDEKQINDQIDSMIADWNRHNFDNLSRYTTADFDWVNIVGHWWKGQKQNKFGLEAFHNSFFKNTPQKKSQTHVRFVTNDVAIVHLFWSVGAFYPPDGVNRGTNKMGDDKELATLVTVKQNGKWLITAGQNIVINEDAEKSNPVNYMPKE</sequence>
<dbReference type="EMBL" id="BJYT01000005">
    <property type="protein sequence ID" value="GEO09240.1"/>
    <property type="molecule type" value="Genomic_DNA"/>
</dbReference>
<dbReference type="NCBIfam" id="TIGR02246">
    <property type="entry name" value="SgcJ/EcaC family oxidoreductase"/>
    <property type="match status" value="1"/>
</dbReference>
<keyword evidence="3" id="KW-1185">Reference proteome</keyword>
<dbReference type="AlphaFoldDB" id="A0A512BBD3"/>
<dbReference type="SUPFAM" id="SSF54427">
    <property type="entry name" value="NTF2-like"/>
    <property type="match status" value="1"/>
</dbReference>
<dbReference type="OrthoDB" id="582586at2"/>
<protein>
    <recommendedName>
        <fullName evidence="4">DUF4440 domain-containing protein</fullName>
    </recommendedName>
</protein>
<feature type="signal peptide" evidence="1">
    <location>
        <begin position="1"/>
        <end position="22"/>
    </location>
</feature>
<evidence type="ECO:0008006" key="4">
    <source>
        <dbReference type="Google" id="ProtNLM"/>
    </source>
</evidence>